<evidence type="ECO:0000313" key="15">
    <source>
        <dbReference type="Proteomes" id="UP001632038"/>
    </source>
</evidence>
<keyword evidence="8" id="KW-0645">Protease</keyword>
<dbReference type="InterPro" id="IPR019533">
    <property type="entry name" value="Peptidase_S26"/>
</dbReference>
<dbReference type="EMBL" id="JAVIJP010000081">
    <property type="protein sequence ID" value="KAL3617777.1"/>
    <property type="molecule type" value="Genomic_DNA"/>
</dbReference>
<feature type="active site" evidence="12">
    <location>
        <position position="305"/>
    </location>
</feature>
<dbReference type="PROSITE" id="PS00501">
    <property type="entry name" value="SPASE_I_1"/>
    <property type="match status" value="1"/>
</dbReference>
<sequence>MAIRFTVNFSASIASNLATSAGCSSSSAASGKCAASRFLQECAARSRFFQHTPSQKPDSDYVDFRNSKSKRNLNNSTSSMCSTMSREIFGGQCPVVTGLISLVKHSVGGSSSSSSVLGISPIKASTIIPFLPGSKWLPCNELTSTEVDRGGNFVSSSHAITTTTSSSNVTVKATLSSTNVTVKPTISSSNVSVKPTISSSNVTVKQPTLSSSNVTVKPTSVVIGGNSSKGQEAFAMAKNGVGISVKALPPAPSHSFSSSCSNSWVVKLMNMCFSSDDAKAAFTAFSISILFKSTLAEPRSIPSTSMYPTLDVGDRILAEKSIFVACDVALKLFLLWLPFGVVSYIFKNPEVSDIVIFKAPSILQEIGFSSSDVFIKRIVAKAGDYVEVRNGKLFVNGIAQDEDFILEPLDYEMDPLLVPEGYVFVLGDNRNNSFDSHNWGPLPIKNIVGRSVFRYWPPSKVSDTLYNTSQQGTAVGVIS</sequence>
<dbReference type="EC" id="3.4.21.89" evidence="5"/>
<evidence type="ECO:0000313" key="14">
    <source>
        <dbReference type="EMBL" id="KAL3617777.1"/>
    </source>
</evidence>
<dbReference type="CDD" id="cd06530">
    <property type="entry name" value="S26_SPase_I"/>
    <property type="match status" value="1"/>
</dbReference>
<dbReference type="AlphaFoldDB" id="A0ABD3BLZ6"/>
<reference evidence="15" key="1">
    <citation type="journal article" date="2024" name="IScience">
        <title>Strigolactones Initiate the Formation of Haustorium-like Structures in Castilleja.</title>
        <authorList>
            <person name="Buerger M."/>
            <person name="Peterson D."/>
            <person name="Chory J."/>
        </authorList>
    </citation>
    <scope>NUCLEOTIDE SEQUENCE [LARGE SCALE GENOMIC DNA]</scope>
</reference>
<dbReference type="GO" id="GO:0016020">
    <property type="term" value="C:membrane"/>
    <property type="evidence" value="ECO:0007669"/>
    <property type="project" value="UniProtKB-SubCell"/>
</dbReference>
<keyword evidence="7" id="KW-0934">Plastid</keyword>
<feature type="active site" evidence="12">
    <location>
        <position position="376"/>
    </location>
</feature>
<proteinExistence type="inferred from homology"/>
<keyword evidence="9" id="KW-0378">Hydrolase</keyword>
<dbReference type="SUPFAM" id="SSF51306">
    <property type="entry name" value="LexA/Signal peptidase"/>
    <property type="match status" value="1"/>
</dbReference>
<dbReference type="Proteomes" id="UP001632038">
    <property type="component" value="Unassembled WGS sequence"/>
</dbReference>
<accession>A0ABD3BLZ6</accession>
<evidence type="ECO:0000256" key="2">
    <source>
        <dbReference type="ARBA" id="ARBA00004229"/>
    </source>
</evidence>
<dbReference type="InterPro" id="IPR019756">
    <property type="entry name" value="Pept_S26A_signal_pept_1_Ser-AS"/>
</dbReference>
<evidence type="ECO:0000256" key="9">
    <source>
        <dbReference type="ARBA" id="ARBA00022801"/>
    </source>
</evidence>
<comment type="similarity">
    <text evidence="4">Belongs to the peptidase S26 family.</text>
</comment>
<protein>
    <recommendedName>
        <fullName evidence="5">signal peptidase I</fullName>
        <ecNumber evidence="5">3.4.21.89</ecNumber>
    </recommendedName>
</protein>
<keyword evidence="10" id="KW-0809">Transit peptide</keyword>
<dbReference type="PROSITE" id="PS00761">
    <property type="entry name" value="SPASE_I_3"/>
    <property type="match status" value="1"/>
</dbReference>
<dbReference type="NCBIfam" id="TIGR02227">
    <property type="entry name" value="sigpep_I_bact"/>
    <property type="match status" value="1"/>
</dbReference>
<dbReference type="InterPro" id="IPR036286">
    <property type="entry name" value="LexA/Signal_pep-like_sf"/>
</dbReference>
<dbReference type="Gene3D" id="2.10.109.10">
    <property type="entry name" value="Umud Fragment, subunit A"/>
    <property type="match status" value="1"/>
</dbReference>
<evidence type="ECO:0000256" key="12">
    <source>
        <dbReference type="PIRSR" id="PIRSR600223-1"/>
    </source>
</evidence>
<dbReference type="PRINTS" id="PR00727">
    <property type="entry name" value="LEADERPTASE"/>
</dbReference>
<name>A0ABD3BLZ6_9LAMI</name>
<dbReference type="Pfam" id="PF10502">
    <property type="entry name" value="Peptidase_S26"/>
    <property type="match status" value="1"/>
</dbReference>
<dbReference type="GO" id="GO:0051604">
    <property type="term" value="P:protein maturation"/>
    <property type="evidence" value="ECO:0007669"/>
    <property type="project" value="UniProtKB-ARBA"/>
</dbReference>
<organism evidence="14 15">
    <name type="scientific">Castilleja foliolosa</name>
    <dbReference type="NCBI Taxonomy" id="1961234"/>
    <lineage>
        <taxon>Eukaryota</taxon>
        <taxon>Viridiplantae</taxon>
        <taxon>Streptophyta</taxon>
        <taxon>Embryophyta</taxon>
        <taxon>Tracheophyta</taxon>
        <taxon>Spermatophyta</taxon>
        <taxon>Magnoliopsida</taxon>
        <taxon>eudicotyledons</taxon>
        <taxon>Gunneridae</taxon>
        <taxon>Pentapetalae</taxon>
        <taxon>asterids</taxon>
        <taxon>lamiids</taxon>
        <taxon>Lamiales</taxon>
        <taxon>Orobanchaceae</taxon>
        <taxon>Pedicularideae</taxon>
        <taxon>Castillejinae</taxon>
        <taxon>Castilleja</taxon>
    </lineage>
</organism>
<keyword evidence="6" id="KW-0150">Chloroplast</keyword>
<evidence type="ECO:0000256" key="5">
    <source>
        <dbReference type="ARBA" id="ARBA00013208"/>
    </source>
</evidence>
<evidence type="ECO:0000256" key="7">
    <source>
        <dbReference type="ARBA" id="ARBA00022640"/>
    </source>
</evidence>
<gene>
    <name evidence="14" type="ORF">CASFOL_038098</name>
</gene>
<dbReference type="FunFam" id="2.10.109.10:FF:000012">
    <property type="entry name" value="Peptidase/ serine-type peptidase"/>
    <property type="match status" value="1"/>
</dbReference>
<feature type="domain" description="Peptidase S26" evidence="13">
    <location>
        <begin position="278"/>
        <end position="456"/>
    </location>
</feature>
<dbReference type="GO" id="GO:0006508">
    <property type="term" value="P:proteolysis"/>
    <property type="evidence" value="ECO:0007669"/>
    <property type="project" value="UniProtKB-KW"/>
</dbReference>
<keyword evidence="15" id="KW-1185">Reference proteome</keyword>
<dbReference type="InterPro" id="IPR000223">
    <property type="entry name" value="Pept_S26A_signal_pept_1"/>
</dbReference>
<evidence type="ECO:0000259" key="13">
    <source>
        <dbReference type="Pfam" id="PF10502"/>
    </source>
</evidence>
<evidence type="ECO:0000256" key="1">
    <source>
        <dbReference type="ARBA" id="ARBA00000677"/>
    </source>
</evidence>
<dbReference type="PROSITE" id="PS51257">
    <property type="entry name" value="PROKAR_LIPOPROTEIN"/>
    <property type="match status" value="1"/>
</dbReference>
<evidence type="ECO:0000256" key="6">
    <source>
        <dbReference type="ARBA" id="ARBA00022528"/>
    </source>
</evidence>
<evidence type="ECO:0000256" key="10">
    <source>
        <dbReference type="ARBA" id="ARBA00022946"/>
    </source>
</evidence>
<evidence type="ECO:0000256" key="4">
    <source>
        <dbReference type="ARBA" id="ARBA00009370"/>
    </source>
</evidence>
<evidence type="ECO:0000256" key="8">
    <source>
        <dbReference type="ARBA" id="ARBA00022670"/>
    </source>
</evidence>
<evidence type="ECO:0000256" key="11">
    <source>
        <dbReference type="ARBA" id="ARBA00023136"/>
    </source>
</evidence>
<dbReference type="PANTHER" id="PTHR43390">
    <property type="entry name" value="SIGNAL PEPTIDASE I"/>
    <property type="match status" value="1"/>
</dbReference>
<evidence type="ECO:0000256" key="3">
    <source>
        <dbReference type="ARBA" id="ARBA00004370"/>
    </source>
</evidence>
<comment type="catalytic activity">
    <reaction evidence="1">
        <text>Cleavage of hydrophobic, N-terminal signal or leader sequences from secreted and periplasmic proteins.</text>
        <dbReference type="EC" id="3.4.21.89"/>
    </reaction>
</comment>
<keyword evidence="11" id="KW-0472">Membrane</keyword>
<dbReference type="InterPro" id="IPR019758">
    <property type="entry name" value="Pept_S26A_signal_pept_1_CS"/>
</dbReference>
<dbReference type="PANTHER" id="PTHR43390:SF2">
    <property type="entry name" value="THYLAKOIDAL PROCESSING PEPTIDASE 2, CHLOROPLASTIC-RELATED"/>
    <property type="match status" value="1"/>
</dbReference>
<comment type="caution">
    <text evidence="14">The sequence shown here is derived from an EMBL/GenBank/DDBJ whole genome shotgun (WGS) entry which is preliminary data.</text>
</comment>
<dbReference type="GO" id="GO:0009534">
    <property type="term" value="C:chloroplast thylakoid"/>
    <property type="evidence" value="ECO:0007669"/>
    <property type="project" value="UniProtKB-ARBA"/>
</dbReference>
<dbReference type="GO" id="GO:0009003">
    <property type="term" value="F:signal peptidase activity"/>
    <property type="evidence" value="ECO:0007669"/>
    <property type="project" value="UniProtKB-EC"/>
</dbReference>
<comment type="subcellular location">
    <subcellularLocation>
        <location evidence="3">Membrane</location>
    </subcellularLocation>
    <subcellularLocation>
        <location evidence="2">Plastid</location>
        <location evidence="2">Chloroplast</location>
    </subcellularLocation>
</comment>